<keyword evidence="3" id="KW-1185">Reference proteome</keyword>
<evidence type="ECO:0000313" key="2">
    <source>
        <dbReference type="EMBL" id="EOY05188.1"/>
    </source>
</evidence>
<dbReference type="HOGENOM" id="CLU_2363869_0_0_1"/>
<feature type="compositionally biased region" description="Polar residues" evidence="1">
    <location>
        <begin position="43"/>
        <end position="71"/>
    </location>
</feature>
<evidence type="ECO:0000313" key="3">
    <source>
        <dbReference type="Proteomes" id="UP000026915"/>
    </source>
</evidence>
<sequence>MHGIMKQPKQTCTTKTFQHRANLQREAPPQCPAESSKVAASSHPLSLPTSHQRTKKIGNSIQENQCQNTCHPSPPRNQRPKNVTGRGYPQTKPGKK</sequence>
<proteinExistence type="predicted"/>
<gene>
    <name evidence="2" type="ORF">TCM_020261</name>
</gene>
<dbReference type="Proteomes" id="UP000026915">
    <property type="component" value="Chromosome 4"/>
</dbReference>
<feature type="region of interest" description="Disordered" evidence="1">
    <location>
        <begin position="20"/>
        <end position="96"/>
    </location>
</feature>
<dbReference type="AlphaFoldDB" id="A0A061EKN6"/>
<name>A0A061EKN6_THECC</name>
<organism evidence="2 3">
    <name type="scientific">Theobroma cacao</name>
    <name type="common">Cacao</name>
    <name type="synonym">Cocoa</name>
    <dbReference type="NCBI Taxonomy" id="3641"/>
    <lineage>
        <taxon>Eukaryota</taxon>
        <taxon>Viridiplantae</taxon>
        <taxon>Streptophyta</taxon>
        <taxon>Embryophyta</taxon>
        <taxon>Tracheophyta</taxon>
        <taxon>Spermatophyta</taxon>
        <taxon>Magnoliopsida</taxon>
        <taxon>eudicotyledons</taxon>
        <taxon>Gunneridae</taxon>
        <taxon>Pentapetalae</taxon>
        <taxon>rosids</taxon>
        <taxon>malvids</taxon>
        <taxon>Malvales</taxon>
        <taxon>Malvaceae</taxon>
        <taxon>Byttnerioideae</taxon>
        <taxon>Theobroma</taxon>
    </lineage>
</organism>
<accession>A0A061EKN6</accession>
<dbReference type="EMBL" id="CM001882">
    <property type="protein sequence ID" value="EOY05188.1"/>
    <property type="molecule type" value="Genomic_DNA"/>
</dbReference>
<protein>
    <submittedName>
        <fullName evidence="2">Uncharacterized protein</fullName>
    </submittedName>
</protein>
<dbReference type="Gramene" id="EOY05188">
    <property type="protein sequence ID" value="EOY05188"/>
    <property type="gene ID" value="TCM_020261"/>
</dbReference>
<dbReference type="InParanoid" id="A0A061EKN6"/>
<reference evidence="2 3" key="1">
    <citation type="journal article" date="2013" name="Genome Biol.">
        <title>The genome sequence of the most widely cultivated cacao type and its use to identify candidate genes regulating pod color.</title>
        <authorList>
            <person name="Motamayor J.C."/>
            <person name="Mockaitis K."/>
            <person name="Schmutz J."/>
            <person name="Haiminen N."/>
            <person name="Iii D.L."/>
            <person name="Cornejo O."/>
            <person name="Findley S.D."/>
            <person name="Zheng P."/>
            <person name="Utro F."/>
            <person name="Royaert S."/>
            <person name="Saski C."/>
            <person name="Jenkins J."/>
            <person name="Podicheti R."/>
            <person name="Zhao M."/>
            <person name="Scheffler B.E."/>
            <person name="Stack J.C."/>
            <person name="Feltus F.A."/>
            <person name="Mustiga G.M."/>
            <person name="Amores F."/>
            <person name="Phillips W."/>
            <person name="Marelli J.P."/>
            <person name="May G.D."/>
            <person name="Shapiro H."/>
            <person name="Ma J."/>
            <person name="Bustamante C.D."/>
            <person name="Schnell R.J."/>
            <person name="Main D."/>
            <person name="Gilbert D."/>
            <person name="Parida L."/>
            <person name="Kuhn D.N."/>
        </authorList>
    </citation>
    <scope>NUCLEOTIDE SEQUENCE [LARGE SCALE GENOMIC DNA]</scope>
    <source>
        <strain evidence="3">cv. Matina 1-6</strain>
    </source>
</reference>
<evidence type="ECO:0000256" key="1">
    <source>
        <dbReference type="SAM" id="MobiDB-lite"/>
    </source>
</evidence>